<reference evidence="1" key="2">
    <citation type="submission" date="2020-06" db="EMBL/GenBank/DDBJ databases">
        <authorList>
            <person name="Sheffer M."/>
        </authorList>
    </citation>
    <scope>NUCLEOTIDE SEQUENCE</scope>
</reference>
<dbReference type="AlphaFoldDB" id="A0A8T0ETH9"/>
<name>A0A8T0ETH9_ARGBR</name>
<evidence type="ECO:0000313" key="2">
    <source>
        <dbReference type="Proteomes" id="UP000807504"/>
    </source>
</evidence>
<dbReference type="EMBL" id="JABXBU010002072">
    <property type="protein sequence ID" value="KAF8777319.1"/>
    <property type="molecule type" value="Genomic_DNA"/>
</dbReference>
<proteinExistence type="predicted"/>
<organism evidence="1 2">
    <name type="scientific">Argiope bruennichi</name>
    <name type="common">Wasp spider</name>
    <name type="synonym">Aranea bruennichi</name>
    <dbReference type="NCBI Taxonomy" id="94029"/>
    <lineage>
        <taxon>Eukaryota</taxon>
        <taxon>Metazoa</taxon>
        <taxon>Ecdysozoa</taxon>
        <taxon>Arthropoda</taxon>
        <taxon>Chelicerata</taxon>
        <taxon>Arachnida</taxon>
        <taxon>Araneae</taxon>
        <taxon>Araneomorphae</taxon>
        <taxon>Entelegynae</taxon>
        <taxon>Araneoidea</taxon>
        <taxon>Araneidae</taxon>
        <taxon>Argiope</taxon>
    </lineage>
</organism>
<comment type="caution">
    <text evidence="1">The sequence shown here is derived from an EMBL/GenBank/DDBJ whole genome shotgun (WGS) entry which is preliminary data.</text>
</comment>
<protein>
    <submittedName>
        <fullName evidence="1">Uncharacterized protein</fullName>
    </submittedName>
</protein>
<accession>A0A8T0ETH9</accession>
<reference evidence="1" key="1">
    <citation type="journal article" date="2020" name="bioRxiv">
        <title>Chromosome-level reference genome of the European wasp spider Argiope bruennichi: a resource for studies on range expansion and evolutionary adaptation.</title>
        <authorList>
            <person name="Sheffer M.M."/>
            <person name="Hoppe A."/>
            <person name="Krehenwinkel H."/>
            <person name="Uhl G."/>
            <person name="Kuss A.W."/>
            <person name="Jensen L."/>
            <person name="Jensen C."/>
            <person name="Gillespie R.G."/>
            <person name="Hoff K.J."/>
            <person name="Prost S."/>
        </authorList>
    </citation>
    <scope>NUCLEOTIDE SEQUENCE</scope>
</reference>
<dbReference type="Proteomes" id="UP000807504">
    <property type="component" value="Unassembled WGS sequence"/>
</dbReference>
<gene>
    <name evidence="1" type="ORF">HNY73_014193</name>
</gene>
<sequence length="78" mass="8548">MCRFAHTEVKERQRSTTPCSARCGILRSAFSVSTQQVHEKKRWGGRDGSRDVKVGLPMRADVSPAPWGTAASDGVVVF</sequence>
<keyword evidence="2" id="KW-1185">Reference proteome</keyword>
<evidence type="ECO:0000313" key="1">
    <source>
        <dbReference type="EMBL" id="KAF8777319.1"/>
    </source>
</evidence>